<keyword evidence="1" id="KW-1133">Transmembrane helix</keyword>
<evidence type="ECO:0000313" key="2">
    <source>
        <dbReference type="EMBL" id="KAF9527684.1"/>
    </source>
</evidence>
<dbReference type="EMBL" id="MU157859">
    <property type="protein sequence ID" value="KAF9527684.1"/>
    <property type="molecule type" value="Genomic_DNA"/>
</dbReference>
<dbReference type="OrthoDB" id="2564485at2759"/>
<keyword evidence="1" id="KW-0812">Transmembrane</keyword>
<comment type="caution">
    <text evidence="2">The sequence shown here is derived from an EMBL/GenBank/DDBJ whole genome shotgun (WGS) entry which is preliminary data.</text>
</comment>
<feature type="transmembrane region" description="Helical" evidence="1">
    <location>
        <begin position="21"/>
        <end position="44"/>
    </location>
</feature>
<evidence type="ECO:0000256" key="1">
    <source>
        <dbReference type="SAM" id="Phobius"/>
    </source>
</evidence>
<feature type="transmembrane region" description="Helical" evidence="1">
    <location>
        <begin position="236"/>
        <end position="258"/>
    </location>
</feature>
<protein>
    <submittedName>
        <fullName evidence="2">Uncharacterized protein</fullName>
    </submittedName>
</protein>
<keyword evidence="1" id="KW-0472">Membrane</keyword>
<sequence length="300" mass="33488">MNFLAIEYPITRTIHWKRVTVLSYVGAFVLIIFLTILNVALVGYETINVFQNNYNATQELWFHGFLPYGKPKLGTLCDPYLLTIGDHFRVQGSELDWTISSIKANGQNSGLAYTATSVSSAYDVTQIIVNARFEPGRFTYHSPSEEILVILECNNLDGISLNASTQLLEKTLHLKALSTILTPMNFTDSKSSLYELLNHSWVVSGFDSKTLMSIPGGKIEATYFCKHQHLKESGSLFVSALLAVLSMFYTIWAVYMWIISTLAKRSLGANTCLTHGGALYQSVDLETAVVAWDSREEEAK</sequence>
<dbReference type="AlphaFoldDB" id="A0A9P6EER4"/>
<name>A0A9P6EER4_9AGAR</name>
<reference evidence="2" key="1">
    <citation type="submission" date="2020-11" db="EMBL/GenBank/DDBJ databases">
        <authorList>
            <consortium name="DOE Joint Genome Institute"/>
            <person name="Ahrendt S."/>
            <person name="Riley R."/>
            <person name="Andreopoulos W."/>
            <person name="Labutti K."/>
            <person name="Pangilinan J."/>
            <person name="Ruiz-Duenas F.J."/>
            <person name="Barrasa J.M."/>
            <person name="Sanchez-Garcia M."/>
            <person name="Camarero S."/>
            <person name="Miyauchi S."/>
            <person name="Serrano A."/>
            <person name="Linde D."/>
            <person name="Babiker R."/>
            <person name="Drula E."/>
            <person name="Ayuso-Fernandez I."/>
            <person name="Pacheco R."/>
            <person name="Padilla G."/>
            <person name="Ferreira P."/>
            <person name="Barriuso J."/>
            <person name="Kellner H."/>
            <person name="Castanera R."/>
            <person name="Alfaro M."/>
            <person name="Ramirez L."/>
            <person name="Pisabarro A.G."/>
            <person name="Kuo A."/>
            <person name="Tritt A."/>
            <person name="Lipzen A."/>
            <person name="He G."/>
            <person name="Yan M."/>
            <person name="Ng V."/>
            <person name="Cullen D."/>
            <person name="Martin F."/>
            <person name="Rosso M.-N."/>
            <person name="Henrissat B."/>
            <person name="Hibbett D."/>
            <person name="Martinez A.T."/>
            <person name="Grigoriev I.V."/>
        </authorList>
    </citation>
    <scope>NUCLEOTIDE SEQUENCE</scope>
    <source>
        <strain evidence="2">CBS 506.95</strain>
    </source>
</reference>
<gene>
    <name evidence="2" type="ORF">CPB83DRAFT_907492</name>
</gene>
<dbReference type="Proteomes" id="UP000807306">
    <property type="component" value="Unassembled WGS sequence"/>
</dbReference>
<evidence type="ECO:0000313" key="3">
    <source>
        <dbReference type="Proteomes" id="UP000807306"/>
    </source>
</evidence>
<keyword evidence="3" id="KW-1185">Reference proteome</keyword>
<proteinExistence type="predicted"/>
<accession>A0A9P6EER4</accession>
<organism evidence="2 3">
    <name type="scientific">Crepidotus variabilis</name>
    <dbReference type="NCBI Taxonomy" id="179855"/>
    <lineage>
        <taxon>Eukaryota</taxon>
        <taxon>Fungi</taxon>
        <taxon>Dikarya</taxon>
        <taxon>Basidiomycota</taxon>
        <taxon>Agaricomycotina</taxon>
        <taxon>Agaricomycetes</taxon>
        <taxon>Agaricomycetidae</taxon>
        <taxon>Agaricales</taxon>
        <taxon>Agaricineae</taxon>
        <taxon>Crepidotaceae</taxon>
        <taxon>Crepidotus</taxon>
    </lineage>
</organism>